<dbReference type="InterPro" id="IPR046335">
    <property type="entry name" value="LacI/GalR-like_sensor"/>
</dbReference>
<dbReference type="PANTHER" id="PTHR30146">
    <property type="entry name" value="LACI-RELATED TRANSCRIPTIONAL REPRESSOR"/>
    <property type="match status" value="1"/>
</dbReference>
<evidence type="ECO:0000256" key="2">
    <source>
        <dbReference type="ARBA" id="ARBA00023125"/>
    </source>
</evidence>
<evidence type="ECO:0000256" key="1">
    <source>
        <dbReference type="ARBA" id="ARBA00023015"/>
    </source>
</evidence>
<dbReference type="AlphaFoldDB" id="A0A2T5RRE0"/>
<dbReference type="InterPro" id="IPR010982">
    <property type="entry name" value="Lambda_DNA-bd_dom_sf"/>
</dbReference>
<dbReference type="Pfam" id="PF13377">
    <property type="entry name" value="Peripla_BP_3"/>
    <property type="match status" value="1"/>
</dbReference>
<dbReference type="GO" id="GO:0003700">
    <property type="term" value="F:DNA-binding transcription factor activity"/>
    <property type="evidence" value="ECO:0007669"/>
    <property type="project" value="TreeGrafter"/>
</dbReference>
<keyword evidence="3" id="KW-0804">Transcription</keyword>
<organism evidence="5 6">
    <name type="scientific">Halanaerobium saccharolyticum</name>
    <dbReference type="NCBI Taxonomy" id="43595"/>
    <lineage>
        <taxon>Bacteria</taxon>
        <taxon>Bacillati</taxon>
        <taxon>Bacillota</taxon>
        <taxon>Clostridia</taxon>
        <taxon>Halanaerobiales</taxon>
        <taxon>Halanaerobiaceae</taxon>
        <taxon>Halanaerobium</taxon>
    </lineage>
</organism>
<dbReference type="Pfam" id="PF00356">
    <property type="entry name" value="LacI"/>
    <property type="match status" value="1"/>
</dbReference>
<dbReference type="Gene3D" id="1.10.260.40">
    <property type="entry name" value="lambda repressor-like DNA-binding domains"/>
    <property type="match status" value="1"/>
</dbReference>
<comment type="caution">
    <text evidence="5">The sequence shown here is derived from an EMBL/GenBank/DDBJ whole genome shotgun (WGS) entry which is preliminary data.</text>
</comment>
<dbReference type="RefSeq" id="WP_108137915.1">
    <property type="nucleotide sequence ID" value="NZ_QAXS01000002.1"/>
</dbReference>
<dbReference type="SUPFAM" id="SSF47413">
    <property type="entry name" value="lambda repressor-like DNA-binding domains"/>
    <property type="match status" value="1"/>
</dbReference>
<dbReference type="CDD" id="cd01392">
    <property type="entry name" value="HTH_LacI"/>
    <property type="match status" value="1"/>
</dbReference>
<evidence type="ECO:0000256" key="3">
    <source>
        <dbReference type="ARBA" id="ARBA00023163"/>
    </source>
</evidence>
<keyword evidence="1" id="KW-0805">Transcription regulation</keyword>
<reference evidence="5 6" key="1">
    <citation type="submission" date="2018-04" db="EMBL/GenBank/DDBJ databases">
        <title>Subsurface microbial communities from deep shales in Ohio and West Virginia, USA.</title>
        <authorList>
            <person name="Wrighton K."/>
        </authorList>
    </citation>
    <scope>NUCLEOTIDE SEQUENCE [LARGE SCALE GENOMIC DNA]</scope>
    <source>
        <strain evidence="5 6">WC1</strain>
    </source>
</reference>
<dbReference type="SMART" id="SM00354">
    <property type="entry name" value="HTH_LACI"/>
    <property type="match status" value="1"/>
</dbReference>
<dbReference type="EMBL" id="QAXS01000002">
    <property type="protein sequence ID" value="PTW02720.1"/>
    <property type="molecule type" value="Genomic_DNA"/>
</dbReference>
<keyword evidence="2" id="KW-0238">DNA-binding</keyword>
<accession>A0A2T5RRE0</accession>
<dbReference type="SUPFAM" id="SSF53822">
    <property type="entry name" value="Periplasmic binding protein-like I"/>
    <property type="match status" value="1"/>
</dbReference>
<dbReference type="GO" id="GO:0000976">
    <property type="term" value="F:transcription cis-regulatory region binding"/>
    <property type="evidence" value="ECO:0007669"/>
    <property type="project" value="TreeGrafter"/>
</dbReference>
<gene>
    <name evidence="5" type="ORF">C8C76_10240</name>
</gene>
<dbReference type="OrthoDB" id="9788209at2"/>
<dbReference type="Proteomes" id="UP000244089">
    <property type="component" value="Unassembled WGS sequence"/>
</dbReference>
<dbReference type="InterPro" id="IPR028082">
    <property type="entry name" value="Peripla_BP_I"/>
</dbReference>
<protein>
    <submittedName>
        <fullName evidence="5">LacI family transcriptional regulator</fullName>
    </submittedName>
</protein>
<dbReference type="CDD" id="cd06267">
    <property type="entry name" value="PBP1_LacI_sugar_binding-like"/>
    <property type="match status" value="1"/>
</dbReference>
<dbReference type="PROSITE" id="PS00356">
    <property type="entry name" value="HTH_LACI_1"/>
    <property type="match status" value="1"/>
</dbReference>
<dbReference type="InterPro" id="IPR000843">
    <property type="entry name" value="HTH_LacI"/>
</dbReference>
<proteinExistence type="predicted"/>
<name>A0A2T5RRE0_9FIRM</name>
<evidence type="ECO:0000313" key="6">
    <source>
        <dbReference type="Proteomes" id="UP000244089"/>
    </source>
</evidence>
<dbReference type="PANTHER" id="PTHR30146:SF109">
    <property type="entry name" value="HTH-TYPE TRANSCRIPTIONAL REGULATOR GALS"/>
    <property type="match status" value="1"/>
</dbReference>
<feature type="domain" description="HTH lacI-type" evidence="4">
    <location>
        <begin position="3"/>
        <end position="57"/>
    </location>
</feature>
<dbReference type="PROSITE" id="PS50932">
    <property type="entry name" value="HTH_LACI_2"/>
    <property type="match status" value="1"/>
</dbReference>
<evidence type="ECO:0000313" key="5">
    <source>
        <dbReference type="EMBL" id="PTW02720.1"/>
    </source>
</evidence>
<dbReference type="Gene3D" id="3.40.50.2300">
    <property type="match status" value="2"/>
</dbReference>
<evidence type="ECO:0000259" key="4">
    <source>
        <dbReference type="PROSITE" id="PS50932"/>
    </source>
</evidence>
<sequence length="336" mass="37633">MEIKMSDIAEMAGVSKSTVSRALKNDCRVKEETKNNILKIARKYNYQPNKVAQALAEKNTKIIAVILPSAPRSVSDPFFLEFLHGVNNAAYQQGYSLTIPPVEKENFASFKEINQKINFDGVILTEPQLNDPRIKYLQENKIPFVFNGNPMADRDISWVDTDNQLGAYQAVDYLIKKGHKKIATITGPLNLVAGKYRLEGYLQALKENNLQLNEDWIIESDFTEKGAHLAAKNLIKDYNEISAVFAANDLMALGIIKSLKDAGIRIPEDLSLIAFDSIKMGEYIEPPLTTIKNTGLEKGEKAVELLIKIIENQDLAGKHILYPPELVVRDSVQDIN</sequence>